<dbReference type="PANTHER" id="PTHR35401:SF1">
    <property type="entry name" value="CYTOPLASMIC PROTEIN"/>
    <property type="match status" value="1"/>
</dbReference>
<dbReference type="Proteomes" id="UP000268857">
    <property type="component" value="Unassembled WGS sequence"/>
</dbReference>
<dbReference type="SUPFAM" id="SSF47598">
    <property type="entry name" value="Ribbon-helix-helix"/>
    <property type="match status" value="1"/>
</dbReference>
<dbReference type="RefSeq" id="WP_016877387.1">
    <property type="nucleotide sequence ID" value="NZ_AJLN01000051.1"/>
</dbReference>
<sequence>MEARSPQPTNRNRDVTINIRVHQAQRDLIDSAADALGKSRSDFMLETACREAEAVLLERRLFIVDDDKFQQFLELLDAPPSANENLRKLLSTKAPWD</sequence>
<keyword evidence="4" id="KW-0238">DNA-binding</keyword>
<dbReference type="Pfam" id="PF08681">
    <property type="entry name" value="TacA1"/>
    <property type="match status" value="1"/>
</dbReference>
<protein>
    <recommendedName>
        <fullName evidence="9">CopG family transcriptional regulator</fullName>
    </recommendedName>
</protein>
<dbReference type="STRING" id="211165.GCA_000317285_01530"/>
<gene>
    <name evidence="7" type="ORF">PCC6912_32420</name>
</gene>
<proteinExistence type="inferred from homology"/>
<reference evidence="7 8" key="1">
    <citation type="journal article" date="2019" name="Genome Biol. Evol.">
        <title>Day and night: Metabolic profiles and evolutionary relationships of six axenic non-marine cyanobacteria.</title>
        <authorList>
            <person name="Will S.E."/>
            <person name="Henke P."/>
            <person name="Boedeker C."/>
            <person name="Huang S."/>
            <person name="Brinkmann H."/>
            <person name="Rohde M."/>
            <person name="Jarek M."/>
            <person name="Friedl T."/>
            <person name="Seufert S."/>
            <person name="Schumacher M."/>
            <person name="Overmann J."/>
            <person name="Neumann-Schaal M."/>
            <person name="Petersen J."/>
        </authorList>
    </citation>
    <scope>NUCLEOTIDE SEQUENCE [LARGE SCALE GENOMIC DNA]</scope>
    <source>
        <strain evidence="7 8">PCC 6912</strain>
    </source>
</reference>
<evidence type="ECO:0008006" key="9">
    <source>
        <dbReference type="Google" id="ProtNLM"/>
    </source>
</evidence>
<name>A0A433NCL2_CHLFR</name>
<accession>A0A433NCL2</accession>
<evidence type="ECO:0000313" key="7">
    <source>
        <dbReference type="EMBL" id="RUR79706.1"/>
    </source>
</evidence>
<evidence type="ECO:0000256" key="3">
    <source>
        <dbReference type="ARBA" id="ARBA00023015"/>
    </source>
</evidence>
<keyword evidence="1" id="KW-0678">Repressor</keyword>
<dbReference type="OrthoDB" id="559702at2"/>
<dbReference type="GO" id="GO:0006355">
    <property type="term" value="P:regulation of DNA-templated transcription"/>
    <property type="evidence" value="ECO:0007669"/>
    <property type="project" value="InterPro"/>
</dbReference>
<dbReference type="EMBL" id="RSCJ01000012">
    <property type="protein sequence ID" value="RUR79706.1"/>
    <property type="molecule type" value="Genomic_DNA"/>
</dbReference>
<keyword evidence="8" id="KW-1185">Reference proteome</keyword>
<dbReference type="InterPro" id="IPR014795">
    <property type="entry name" value="TacA_1-like"/>
</dbReference>
<evidence type="ECO:0000256" key="5">
    <source>
        <dbReference type="ARBA" id="ARBA00023163"/>
    </source>
</evidence>
<organism evidence="7 8">
    <name type="scientific">Chlorogloeopsis fritschii PCC 6912</name>
    <dbReference type="NCBI Taxonomy" id="211165"/>
    <lineage>
        <taxon>Bacteria</taxon>
        <taxon>Bacillati</taxon>
        <taxon>Cyanobacteriota</taxon>
        <taxon>Cyanophyceae</taxon>
        <taxon>Nostocales</taxon>
        <taxon>Chlorogloeopsidaceae</taxon>
        <taxon>Chlorogloeopsis</taxon>
    </lineage>
</organism>
<keyword evidence="3" id="KW-0805">Transcription regulation</keyword>
<dbReference type="PANTHER" id="PTHR35401">
    <property type="entry name" value="COPG FAMILY HELIX-TURN-HELIX PROTEIN-RELATED-RELATED"/>
    <property type="match status" value="1"/>
</dbReference>
<evidence type="ECO:0000313" key="8">
    <source>
        <dbReference type="Proteomes" id="UP000268857"/>
    </source>
</evidence>
<comment type="caution">
    <text evidence="7">The sequence shown here is derived from an EMBL/GenBank/DDBJ whole genome shotgun (WGS) entry which is preliminary data.</text>
</comment>
<dbReference type="GO" id="GO:0003677">
    <property type="term" value="F:DNA binding"/>
    <property type="evidence" value="ECO:0007669"/>
    <property type="project" value="UniProtKB-KW"/>
</dbReference>
<evidence type="ECO:0000256" key="4">
    <source>
        <dbReference type="ARBA" id="ARBA00023125"/>
    </source>
</evidence>
<evidence type="ECO:0000256" key="6">
    <source>
        <dbReference type="ARBA" id="ARBA00049988"/>
    </source>
</evidence>
<keyword evidence="2" id="KW-1277">Toxin-antitoxin system</keyword>
<dbReference type="AlphaFoldDB" id="A0A433NCL2"/>
<dbReference type="InterPro" id="IPR010985">
    <property type="entry name" value="Ribbon_hlx_hlx"/>
</dbReference>
<evidence type="ECO:0000256" key="1">
    <source>
        <dbReference type="ARBA" id="ARBA00022491"/>
    </source>
</evidence>
<evidence type="ECO:0000256" key="2">
    <source>
        <dbReference type="ARBA" id="ARBA00022649"/>
    </source>
</evidence>
<keyword evidence="5" id="KW-0804">Transcription</keyword>
<comment type="similarity">
    <text evidence="6">Belongs to the TacA antitoxin family.</text>
</comment>
<dbReference type="Gene3D" id="1.20.5.780">
    <property type="entry name" value="Single helix bin"/>
    <property type="match status" value="1"/>
</dbReference>